<evidence type="ECO:0000313" key="3">
    <source>
        <dbReference type="Proteomes" id="UP001056855"/>
    </source>
</evidence>
<dbReference type="PRINTS" id="PR00111">
    <property type="entry name" value="ABHYDROLASE"/>
</dbReference>
<organism evidence="2 3">
    <name type="scientific">Natronosalvus rutilus</name>
    <dbReference type="NCBI Taxonomy" id="2953753"/>
    <lineage>
        <taxon>Archaea</taxon>
        <taxon>Methanobacteriati</taxon>
        <taxon>Methanobacteriota</taxon>
        <taxon>Stenosarchaea group</taxon>
        <taxon>Halobacteria</taxon>
        <taxon>Halobacteriales</taxon>
        <taxon>Natrialbaceae</taxon>
        <taxon>Natronosalvus</taxon>
    </lineage>
</organism>
<feature type="domain" description="AB hydrolase-1" evidence="1">
    <location>
        <begin position="32"/>
        <end position="275"/>
    </location>
</feature>
<dbReference type="EMBL" id="CP100356">
    <property type="protein sequence ID" value="UTF55690.1"/>
    <property type="molecule type" value="Genomic_DNA"/>
</dbReference>
<name>A0A9E7SWP4_9EURY</name>
<dbReference type="SUPFAM" id="SSF53474">
    <property type="entry name" value="alpha/beta-Hydrolases"/>
    <property type="match status" value="1"/>
</dbReference>
<protein>
    <submittedName>
        <fullName evidence="2">Alpha/beta hydrolase</fullName>
    </submittedName>
</protein>
<dbReference type="InterPro" id="IPR029058">
    <property type="entry name" value="AB_hydrolase_fold"/>
</dbReference>
<dbReference type="GO" id="GO:0016787">
    <property type="term" value="F:hydrolase activity"/>
    <property type="evidence" value="ECO:0007669"/>
    <property type="project" value="UniProtKB-KW"/>
</dbReference>
<dbReference type="Pfam" id="PF00561">
    <property type="entry name" value="Abhydrolase_1"/>
    <property type="match status" value="1"/>
</dbReference>
<keyword evidence="2" id="KW-0378">Hydrolase</keyword>
<reference evidence="2" key="1">
    <citation type="submission" date="2022-06" db="EMBL/GenBank/DDBJ databases">
        <title>Diverse halophilic archaea isolated from saline environments.</title>
        <authorList>
            <person name="Cui H.-L."/>
        </authorList>
    </citation>
    <scope>NUCLEOTIDE SEQUENCE</scope>
    <source>
        <strain evidence="2">WLHS1</strain>
        <plasmid evidence="2">unnamed1</plasmid>
    </source>
</reference>
<dbReference type="InterPro" id="IPR000073">
    <property type="entry name" value="AB_hydrolase_1"/>
</dbReference>
<geneLocation type="plasmid" evidence="2 3">
    <name>unnamed1</name>
</geneLocation>
<dbReference type="AlphaFoldDB" id="A0A9E7SWP4"/>
<dbReference type="GeneID" id="73292085"/>
<keyword evidence="3" id="KW-1185">Reference proteome</keyword>
<dbReference type="PANTHER" id="PTHR46438">
    <property type="entry name" value="ALPHA/BETA-HYDROLASES SUPERFAMILY PROTEIN"/>
    <property type="match status" value="1"/>
</dbReference>
<evidence type="ECO:0000313" key="2">
    <source>
        <dbReference type="EMBL" id="UTF55690.1"/>
    </source>
</evidence>
<dbReference type="KEGG" id="sawl:NGM29_18525"/>
<dbReference type="Gene3D" id="3.40.50.1820">
    <property type="entry name" value="alpha/beta hydrolase"/>
    <property type="match status" value="1"/>
</dbReference>
<accession>A0A9E7SWP4</accession>
<dbReference type="RefSeq" id="WP_254160978.1">
    <property type="nucleotide sequence ID" value="NZ_CP100356.1"/>
</dbReference>
<sequence>MDYSLSDEPWTDRYIQIDGVETHYIEAGTGEPVVLVHGGGMGSCGAVNYGDVMEPMSAHYRVIAPDLAGFGETPGRCPEDYPAEAQGDFLIEFLKTLNEPVHLGGNSHGGWLVQYVAHEAPELVRRMIIINSLNGCMPIPPAPEGYQYIYHEEGHAHKEPTLEDVRENLMEFYSDTGLVTDERVELFYEMSARNHKFAEKRSAAVTSTIGDANENLSYRGDHISEHADELSLPVLLTWSRENRGATPEDAMPLFNRIDNVEMHIFSGAKHHVQAEYPHAWTNVVQRFLERD</sequence>
<dbReference type="Proteomes" id="UP001056855">
    <property type="component" value="Plasmid unnamed1"/>
</dbReference>
<keyword evidence="2" id="KW-0614">Plasmid</keyword>
<evidence type="ECO:0000259" key="1">
    <source>
        <dbReference type="Pfam" id="PF00561"/>
    </source>
</evidence>
<proteinExistence type="predicted"/>
<gene>
    <name evidence="2" type="ORF">NGM29_18525</name>
</gene>